<comment type="subcellular location">
    <subcellularLocation>
        <location evidence="1">Cell membrane</location>
        <topology evidence="1">Multi-pass membrane protein</topology>
    </subcellularLocation>
</comment>
<gene>
    <name evidence="7" type="ORF">GCM10008170_33510</name>
    <name evidence="8" type="ORF">JOD31_003716</name>
</gene>
<feature type="transmembrane region" description="Helical" evidence="6">
    <location>
        <begin position="35"/>
        <end position="61"/>
    </location>
</feature>
<evidence type="ECO:0000256" key="4">
    <source>
        <dbReference type="ARBA" id="ARBA00022989"/>
    </source>
</evidence>
<feature type="transmembrane region" description="Helical" evidence="6">
    <location>
        <begin position="146"/>
        <end position="167"/>
    </location>
</feature>
<evidence type="ECO:0000313" key="8">
    <source>
        <dbReference type="EMBL" id="MBM7853455.1"/>
    </source>
</evidence>
<evidence type="ECO:0000256" key="2">
    <source>
        <dbReference type="ARBA" id="ARBA00022475"/>
    </source>
</evidence>
<keyword evidence="4 6" id="KW-1133">Transmembrane helix</keyword>
<evidence type="ECO:0000256" key="1">
    <source>
        <dbReference type="ARBA" id="ARBA00004651"/>
    </source>
</evidence>
<evidence type="ECO:0000313" key="9">
    <source>
        <dbReference type="Proteomes" id="UP000758856"/>
    </source>
</evidence>
<evidence type="ECO:0000313" key="7">
    <source>
        <dbReference type="EMBL" id="GLK57331.1"/>
    </source>
</evidence>
<keyword evidence="9" id="KW-1185">Reference proteome</keyword>
<evidence type="ECO:0000256" key="3">
    <source>
        <dbReference type="ARBA" id="ARBA00022692"/>
    </source>
</evidence>
<dbReference type="InterPro" id="IPR001123">
    <property type="entry name" value="LeuE-type"/>
</dbReference>
<reference evidence="8 9" key="2">
    <citation type="submission" date="2021-01" db="EMBL/GenBank/DDBJ databases">
        <title>Genomic Encyclopedia of Type Strains, Phase IV (KMG-IV): sequencing the most valuable type-strain genomes for metagenomic binning, comparative biology and taxonomic classification.</title>
        <authorList>
            <person name="Goeker M."/>
        </authorList>
    </citation>
    <scope>NUCLEOTIDE SEQUENCE [LARGE SCALE GENOMIC DNA]</scope>
    <source>
        <strain evidence="8 9">DSM 6130</strain>
    </source>
</reference>
<reference evidence="7" key="3">
    <citation type="submission" date="2023-01" db="EMBL/GenBank/DDBJ databases">
        <authorList>
            <person name="Sun Q."/>
            <person name="Evtushenko L."/>
        </authorList>
    </citation>
    <scope>NUCLEOTIDE SEQUENCE</scope>
    <source>
        <strain evidence="7">VKM B-1606</strain>
    </source>
</reference>
<name>A0A9W6IVG0_9HYPH</name>
<evidence type="ECO:0000256" key="5">
    <source>
        <dbReference type="ARBA" id="ARBA00023136"/>
    </source>
</evidence>
<evidence type="ECO:0000313" key="10">
    <source>
        <dbReference type="Proteomes" id="UP001143400"/>
    </source>
</evidence>
<feature type="transmembrane region" description="Helical" evidence="6">
    <location>
        <begin position="179"/>
        <end position="197"/>
    </location>
</feature>
<dbReference type="GO" id="GO:0005886">
    <property type="term" value="C:plasma membrane"/>
    <property type="evidence" value="ECO:0007669"/>
    <property type="project" value="UniProtKB-SubCell"/>
</dbReference>
<comment type="caution">
    <text evidence="7">The sequence shown here is derived from an EMBL/GenBank/DDBJ whole genome shotgun (WGS) entry which is preliminary data.</text>
</comment>
<reference evidence="7" key="1">
    <citation type="journal article" date="2014" name="Int. J. Syst. Evol. Microbiol.">
        <title>Complete genome sequence of Corynebacterium casei LMG S-19264T (=DSM 44701T), isolated from a smear-ripened cheese.</title>
        <authorList>
            <consortium name="US DOE Joint Genome Institute (JGI-PGF)"/>
            <person name="Walter F."/>
            <person name="Albersmeier A."/>
            <person name="Kalinowski J."/>
            <person name="Ruckert C."/>
        </authorList>
    </citation>
    <scope>NUCLEOTIDE SEQUENCE</scope>
    <source>
        <strain evidence="7">VKM B-1606</strain>
    </source>
</reference>
<organism evidence="7 10">
    <name type="scientific">Methylopila capsulata</name>
    <dbReference type="NCBI Taxonomy" id="61654"/>
    <lineage>
        <taxon>Bacteria</taxon>
        <taxon>Pseudomonadati</taxon>
        <taxon>Pseudomonadota</taxon>
        <taxon>Alphaproteobacteria</taxon>
        <taxon>Hyphomicrobiales</taxon>
        <taxon>Methylopilaceae</taxon>
        <taxon>Methylopila</taxon>
    </lineage>
</organism>
<dbReference type="Proteomes" id="UP001143400">
    <property type="component" value="Unassembled WGS sequence"/>
</dbReference>
<dbReference type="Pfam" id="PF01810">
    <property type="entry name" value="LysE"/>
    <property type="match status" value="1"/>
</dbReference>
<sequence>MLGFLLTALVLELTPGPNMGTLASLALQRGRRAGLAAVAGVALGLAIVGGAAALGLAALIAGEPLFYQALRWAGVGYLLYLAWDAWRDAADVAKVDDQPESDGALFVKGLIVNLLNPKAAVFYVAVLPTFVDPAAGSVIGQNVALAAIYVSVATAVHVAVVLLAARLRGLLVSGGTERVVRRGLALAMGAIALWFAFETA</sequence>
<evidence type="ECO:0000256" key="6">
    <source>
        <dbReference type="SAM" id="Phobius"/>
    </source>
</evidence>
<keyword evidence="3 6" id="KW-0812">Transmembrane</keyword>
<dbReference type="RefSeq" id="WP_204951908.1">
    <property type="nucleotide sequence ID" value="NZ_BSFF01000009.1"/>
</dbReference>
<accession>A0A9W6IVG0</accession>
<protein>
    <submittedName>
        <fullName evidence="7">Threonine transporter RhtB</fullName>
    </submittedName>
    <submittedName>
        <fullName evidence="8">Threonine/homoserine/homoserine lactone efflux protein</fullName>
    </submittedName>
</protein>
<dbReference type="EMBL" id="BSFF01000009">
    <property type="protein sequence ID" value="GLK57331.1"/>
    <property type="molecule type" value="Genomic_DNA"/>
</dbReference>
<keyword evidence="2" id="KW-1003">Cell membrane</keyword>
<keyword evidence="5 6" id="KW-0472">Membrane</keyword>
<dbReference type="GO" id="GO:0015171">
    <property type="term" value="F:amino acid transmembrane transporter activity"/>
    <property type="evidence" value="ECO:0007669"/>
    <property type="project" value="TreeGrafter"/>
</dbReference>
<dbReference type="AlphaFoldDB" id="A0A9W6IVG0"/>
<dbReference type="PIRSF" id="PIRSF006324">
    <property type="entry name" value="LeuE"/>
    <property type="match status" value="1"/>
</dbReference>
<dbReference type="EMBL" id="JAFBCY010000005">
    <property type="protein sequence ID" value="MBM7853455.1"/>
    <property type="molecule type" value="Genomic_DNA"/>
</dbReference>
<dbReference type="PANTHER" id="PTHR30086:SF20">
    <property type="entry name" value="ARGININE EXPORTER PROTEIN ARGO-RELATED"/>
    <property type="match status" value="1"/>
</dbReference>
<dbReference type="Proteomes" id="UP000758856">
    <property type="component" value="Unassembled WGS sequence"/>
</dbReference>
<proteinExistence type="predicted"/>
<dbReference type="PANTHER" id="PTHR30086">
    <property type="entry name" value="ARGININE EXPORTER PROTEIN ARGO"/>
    <property type="match status" value="1"/>
</dbReference>